<dbReference type="STRING" id="1618333.UR93_C0021G0002"/>
<sequence length="106" mass="12713">MLDLENDHWYKSKLPDDWYVNKILITEGLKILKSEGIEKFNKWFERDWLPIMEKDEQNILKYGTVHMAELARKEGWTVNDFLHEHLLARAQGEAVQKEIEKEKQIS</sequence>
<organism evidence="1 2">
    <name type="scientific">Berkelbacteria bacterium GW2011_GWA2_35_9</name>
    <dbReference type="NCBI Taxonomy" id="1618333"/>
    <lineage>
        <taxon>Bacteria</taxon>
        <taxon>Candidatus Berkelbacteria</taxon>
    </lineage>
</organism>
<accession>A0A0G0FL54</accession>
<dbReference type="EMBL" id="LBRB01000021">
    <property type="protein sequence ID" value="KKP88115.1"/>
    <property type="molecule type" value="Genomic_DNA"/>
</dbReference>
<gene>
    <name evidence="1" type="ORF">UR93_C0021G0002</name>
</gene>
<evidence type="ECO:0000313" key="2">
    <source>
        <dbReference type="Proteomes" id="UP000034316"/>
    </source>
</evidence>
<dbReference type="AlphaFoldDB" id="A0A0G0FL54"/>
<dbReference type="Proteomes" id="UP000034316">
    <property type="component" value="Unassembled WGS sequence"/>
</dbReference>
<name>A0A0G0FL54_9BACT</name>
<comment type="caution">
    <text evidence="1">The sequence shown here is derived from an EMBL/GenBank/DDBJ whole genome shotgun (WGS) entry which is preliminary data.</text>
</comment>
<reference evidence="1 2" key="1">
    <citation type="journal article" date="2015" name="Nature">
        <title>rRNA introns, odd ribosomes, and small enigmatic genomes across a large radiation of phyla.</title>
        <authorList>
            <person name="Brown C.T."/>
            <person name="Hug L.A."/>
            <person name="Thomas B.C."/>
            <person name="Sharon I."/>
            <person name="Castelle C.J."/>
            <person name="Singh A."/>
            <person name="Wilkins M.J."/>
            <person name="Williams K.H."/>
            <person name="Banfield J.F."/>
        </authorList>
    </citation>
    <scope>NUCLEOTIDE SEQUENCE [LARGE SCALE GENOMIC DNA]</scope>
</reference>
<evidence type="ECO:0000313" key="1">
    <source>
        <dbReference type="EMBL" id="KKP88115.1"/>
    </source>
</evidence>
<protein>
    <submittedName>
        <fullName evidence="1">Uncharacterized protein</fullName>
    </submittedName>
</protein>
<proteinExistence type="predicted"/>